<gene>
    <name evidence="2" type="ORF">GCM10010439_53480</name>
</gene>
<feature type="domain" description="HTH cro/C1-type" evidence="1">
    <location>
        <begin position="19"/>
        <end position="74"/>
    </location>
</feature>
<dbReference type="Pfam" id="PF19054">
    <property type="entry name" value="DUF5753"/>
    <property type="match status" value="1"/>
</dbReference>
<accession>A0ABN3UIA2</accession>
<dbReference type="InterPro" id="IPR001387">
    <property type="entry name" value="Cro/C1-type_HTH"/>
</dbReference>
<evidence type="ECO:0000259" key="1">
    <source>
        <dbReference type="SMART" id="SM00530"/>
    </source>
</evidence>
<sequence length="285" mass="31810">MPARSDPHASPAIRAFANELTARREMAGHNKADLAALLGYTAQFIGQLEACKNVPSRKVAEDLETFFKTDGVFPRLWENINDTRNVAALPPGFADYLTRESQAAELRIYSALLVEGLFQAEGYARTIMGVLGTSNTEDLISKRLDRKLIFEREYPPHVWFIMDEGVIRRVIGSPRVMFEQLRYLYELSQQPRFMLQIVPYAVGYHEGLGGSLTLLGFEDGPSIGYTESAGVGVLVEQPSGVSDLGVRYDLLRGYALPVHESRTMLKEAMESYERLGTDSVAQEQP</sequence>
<dbReference type="InterPro" id="IPR010982">
    <property type="entry name" value="Lambda_DNA-bd_dom_sf"/>
</dbReference>
<evidence type="ECO:0000313" key="2">
    <source>
        <dbReference type="EMBL" id="GAA2733439.1"/>
    </source>
</evidence>
<evidence type="ECO:0000313" key="3">
    <source>
        <dbReference type="Proteomes" id="UP001501842"/>
    </source>
</evidence>
<comment type="caution">
    <text evidence="2">The sequence shown here is derived from an EMBL/GenBank/DDBJ whole genome shotgun (WGS) entry which is preliminary data.</text>
</comment>
<reference evidence="2 3" key="1">
    <citation type="journal article" date="2019" name="Int. J. Syst. Evol. Microbiol.">
        <title>The Global Catalogue of Microorganisms (GCM) 10K type strain sequencing project: providing services to taxonomists for standard genome sequencing and annotation.</title>
        <authorList>
            <consortium name="The Broad Institute Genomics Platform"/>
            <consortium name="The Broad Institute Genome Sequencing Center for Infectious Disease"/>
            <person name="Wu L."/>
            <person name="Ma J."/>
        </authorList>
    </citation>
    <scope>NUCLEOTIDE SEQUENCE [LARGE SCALE GENOMIC DNA]</scope>
    <source>
        <strain evidence="2 3">JCM 8201</strain>
    </source>
</reference>
<dbReference type="EMBL" id="BAAATZ010000025">
    <property type="protein sequence ID" value="GAA2733439.1"/>
    <property type="molecule type" value="Genomic_DNA"/>
</dbReference>
<dbReference type="SMART" id="SM00530">
    <property type="entry name" value="HTH_XRE"/>
    <property type="match status" value="1"/>
</dbReference>
<dbReference type="SUPFAM" id="SSF47413">
    <property type="entry name" value="lambda repressor-like DNA-binding domains"/>
    <property type="match status" value="1"/>
</dbReference>
<name>A0ABN3UIA2_9ACTN</name>
<dbReference type="Proteomes" id="UP001501842">
    <property type="component" value="Unassembled WGS sequence"/>
</dbReference>
<dbReference type="Gene3D" id="1.10.260.40">
    <property type="entry name" value="lambda repressor-like DNA-binding domains"/>
    <property type="match status" value="1"/>
</dbReference>
<protein>
    <submittedName>
        <fullName evidence="2">Helix-turn-helix transcriptional regulator</fullName>
    </submittedName>
</protein>
<organism evidence="2 3">
    <name type="scientific">Actinocorallia aurantiaca</name>
    <dbReference type="NCBI Taxonomy" id="46204"/>
    <lineage>
        <taxon>Bacteria</taxon>
        <taxon>Bacillati</taxon>
        <taxon>Actinomycetota</taxon>
        <taxon>Actinomycetes</taxon>
        <taxon>Streptosporangiales</taxon>
        <taxon>Thermomonosporaceae</taxon>
        <taxon>Actinocorallia</taxon>
    </lineage>
</organism>
<dbReference type="CDD" id="cd00093">
    <property type="entry name" value="HTH_XRE"/>
    <property type="match status" value="1"/>
</dbReference>
<dbReference type="InterPro" id="IPR043917">
    <property type="entry name" value="DUF5753"/>
</dbReference>
<dbReference type="RefSeq" id="WP_344454039.1">
    <property type="nucleotide sequence ID" value="NZ_BAAATZ010000025.1"/>
</dbReference>
<proteinExistence type="predicted"/>
<keyword evidence="3" id="KW-1185">Reference proteome</keyword>